<accession>B8AVW4</accession>
<keyword evidence="3" id="KW-1185">Reference proteome</keyword>
<proteinExistence type="predicted"/>
<feature type="compositionally biased region" description="Polar residues" evidence="1">
    <location>
        <begin position="27"/>
        <end position="36"/>
    </location>
</feature>
<dbReference type="HOGENOM" id="CLU_2310778_0_0_1"/>
<feature type="compositionally biased region" description="Basic and acidic residues" evidence="1">
    <location>
        <begin position="63"/>
        <end position="80"/>
    </location>
</feature>
<organism evidence="2 3">
    <name type="scientific">Oryza sativa subsp. indica</name>
    <name type="common">Rice</name>
    <dbReference type="NCBI Taxonomy" id="39946"/>
    <lineage>
        <taxon>Eukaryota</taxon>
        <taxon>Viridiplantae</taxon>
        <taxon>Streptophyta</taxon>
        <taxon>Embryophyta</taxon>
        <taxon>Tracheophyta</taxon>
        <taxon>Spermatophyta</taxon>
        <taxon>Magnoliopsida</taxon>
        <taxon>Liliopsida</taxon>
        <taxon>Poales</taxon>
        <taxon>Poaceae</taxon>
        <taxon>BOP clade</taxon>
        <taxon>Oryzoideae</taxon>
        <taxon>Oryzeae</taxon>
        <taxon>Oryzinae</taxon>
        <taxon>Oryza</taxon>
        <taxon>Oryza sativa</taxon>
    </lineage>
</organism>
<gene>
    <name evidence="2" type="ORF">OsI_16371</name>
</gene>
<dbReference type="AlphaFoldDB" id="B8AVW4"/>
<evidence type="ECO:0000313" key="2">
    <source>
        <dbReference type="EMBL" id="EEC77508.1"/>
    </source>
</evidence>
<dbReference type="EMBL" id="CM000129">
    <property type="protein sequence ID" value="EEC77508.1"/>
    <property type="molecule type" value="Genomic_DNA"/>
</dbReference>
<feature type="compositionally biased region" description="Polar residues" evidence="1">
    <location>
        <begin position="1"/>
        <end position="10"/>
    </location>
</feature>
<dbReference type="Gramene" id="BGIOSGA016628-TA">
    <property type="protein sequence ID" value="BGIOSGA016628-PA"/>
    <property type="gene ID" value="BGIOSGA016628"/>
</dbReference>
<evidence type="ECO:0000313" key="3">
    <source>
        <dbReference type="Proteomes" id="UP000007015"/>
    </source>
</evidence>
<evidence type="ECO:0000256" key="1">
    <source>
        <dbReference type="SAM" id="MobiDB-lite"/>
    </source>
</evidence>
<reference evidence="2 3" key="1">
    <citation type="journal article" date="2005" name="PLoS Biol.">
        <title>The genomes of Oryza sativa: a history of duplications.</title>
        <authorList>
            <person name="Yu J."/>
            <person name="Wang J."/>
            <person name="Lin W."/>
            <person name="Li S."/>
            <person name="Li H."/>
            <person name="Zhou J."/>
            <person name="Ni P."/>
            <person name="Dong W."/>
            <person name="Hu S."/>
            <person name="Zeng C."/>
            <person name="Zhang J."/>
            <person name="Zhang Y."/>
            <person name="Li R."/>
            <person name="Xu Z."/>
            <person name="Li S."/>
            <person name="Li X."/>
            <person name="Zheng H."/>
            <person name="Cong L."/>
            <person name="Lin L."/>
            <person name="Yin J."/>
            <person name="Geng J."/>
            <person name="Li G."/>
            <person name="Shi J."/>
            <person name="Liu J."/>
            <person name="Lv H."/>
            <person name="Li J."/>
            <person name="Wang J."/>
            <person name="Deng Y."/>
            <person name="Ran L."/>
            <person name="Shi X."/>
            <person name="Wang X."/>
            <person name="Wu Q."/>
            <person name="Li C."/>
            <person name="Ren X."/>
            <person name="Wang J."/>
            <person name="Wang X."/>
            <person name="Li D."/>
            <person name="Liu D."/>
            <person name="Zhang X."/>
            <person name="Ji Z."/>
            <person name="Zhao W."/>
            <person name="Sun Y."/>
            <person name="Zhang Z."/>
            <person name="Bao J."/>
            <person name="Han Y."/>
            <person name="Dong L."/>
            <person name="Ji J."/>
            <person name="Chen P."/>
            <person name="Wu S."/>
            <person name="Liu J."/>
            <person name="Xiao Y."/>
            <person name="Bu D."/>
            <person name="Tan J."/>
            <person name="Yang L."/>
            <person name="Ye C."/>
            <person name="Zhang J."/>
            <person name="Xu J."/>
            <person name="Zhou Y."/>
            <person name="Yu Y."/>
            <person name="Zhang B."/>
            <person name="Zhuang S."/>
            <person name="Wei H."/>
            <person name="Liu B."/>
            <person name="Lei M."/>
            <person name="Yu H."/>
            <person name="Li Y."/>
            <person name="Xu H."/>
            <person name="Wei S."/>
            <person name="He X."/>
            <person name="Fang L."/>
            <person name="Zhang Z."/>
            <person name="Zhang Y."/>
            <person name="Huang X."/>
            <person name="Su Z."/>
            <person name="Tong W."/>
            <person name="Li J."/>
            <person name="Tong Z."/>
            <person name="Li S."/>
            <person name="Ye J."/>
            <person name="Wang L."/>
            <person name="Fang L."/>
            <person name="Lei T."/>
            <person name="Chen C."/>
            <person name="Chen H."/>
            <person name="Xu Z."/>
            <person name="Li H."/>
            <person name="Huang H."/>
            <person name="Zhang F."/>
            <person name="Xu H."/>
            <person name="Li N."/>
            <person name="Zhao C."/>
            <person name="Li S."/>
            <person name="Dong L."/>
            <person name="Huang Y."/>
            <person name="Li L."/>
            <person name="Xi Y."/>
            <person name="Qi Q."/>
            <person name="Li W."/>
            <person name="Zhang B."/>
            <person name="Hu W."/>
            <person name="Zhang Y."/>
            <person name="Tian X."/>
            <person name="Jiao Y."/>
            <person name="Liang X."/>
            <person name="Jin J."/>
            <person name="Gao L."/>
            <person name="Zheng W."/>
            <person name="Hao B."/>
            <person name="Liu S."/>
            <person name="Wang W."/>
            <person name="Yuan L."/>
            <person name="Cao M."/>
            <person name="McDermott J."/>
            <person name="Samudrala R."/>
            <person name="Wang J."/>
            <person name="Wong G.K."/>
            <person name="Yang H."/>
        </authorList>
    </citation>
    <scope>NUCLEOTIDE SEQUENCE [LARGE SCALE GENOMIC DNA]</scope>
    <source>
        <strain evidence="3">cv. 93-11</strain>
    </source>
</reference>
<name>B8AVW4_ORYSI</name>
<dbReference type="Proteomes" id="UP000007015">
    <property type="component" value="Chromosome 4"/>
</dbReference>
<feature type="compositionally biased region" description="Basic and acidic residues" evidence="1">
    <location>
        <begin position="37"/>
        <end position="47"/>
    </location>
</feature>
<sequence>MRLPQSSQSEARLKLAPWNGCRDQHRPSTVQAGQRDSSGEARYEAIRQRPRQGLKPATCRPAAETKARRPSTIEDGHRDIPAETKAVLCSHRYITAGEAG</sequence>
<feature type="region of interest" description="Disordered" evidence="1">
    <location>
        <begin position="1"/>
        <end position="80"/>
    </location>
</feature>
<protein>
    <submittedName>
        <fullName evidence="2">Uncharacterized protein</fullName>
    </submittedName>
</protein>